<organism evidence="14 15">
    <name type="scientific">Clostridium felsineum</name>
    <dbReference type="NCBI Taxonomy" id="36839"/>
    <lineage>
        <taxon>Bacteria</taxon>
        <taxon>Bacillati</taxon>
        <taxon>Bacillota</taxon>
        <taxon>Clostridia</taxon>
        <taxon>Eubacteriales</taxon>
        <taxon>Clostridiaceae</taxon>
        <taxon>Clostridium</taxon>
    </lineage>
</organism>
<dbReference type="InterPro" id="IPR022765">
    <property type="entry name" value="Dna2/Cas4_DUF83"/>
</dbReference>
<dbReference type="Pfam" id="PF01930">
    <property type="entry name" value="Cas_Cas4"/>
    <property type="match status" value="1"/>
</dbReference>
<dbReference type="GO" id="GO:0051607">
    <property type="term" value="P:defense response to virus"/>
    <property type="evidence" value="ECO:0007669"/>
    <property type="project" value="UniProtKB-KW"/>
</dbReference>
<dbReference type="Proteomes" id="UP000190951">
    <property type="component" value="Chromosome"/>
</dbReference>
<evidence type="ECO:0000256" key="11">
    <source>
        <dbReference type="ARBA" id="ARBA00023118"/>
    </source>
</evidence>
<evidence type="ECO:0000256" key="7">
    <source>
        <dbReference type="ARBA" id="ARBA00022801"/>
    </source>
</evidence>
<dbReference type="GO" id="GO:0004527">
    <property type="term" value="F:exonuclease activity"/>
    <property type="evidence" value="ECO:0007669"/>
    <property type="project" value="UniProtKB-KW"/>
</dbReference>
<dbReference type="EMBL" id="CP096983">
    <property type="protein sequence ID" value="URZ10981.1"/>
    <property type="molecule type" value="Genomic_DNA"/>
</dbReference>
<dbReference type="Gene3D" id="3.90.320.10">
    <property type="match status" value="1"/>
</dbReference>
<name>A0A1S8LLI4_9CLOT</name>
<dbReference type="AlphaFoldDB" id="A0A1S8LLI4"/>
<keyword evidence="8 13" id="KW-0269">Exonuclease</keyword>
<comment type="cofactor">
    <cofactor evidence="13">
        <name>iron-sulfur cluster</name>
        <dbReference type="ChEBI" id="CHEBI:30408"/>
    </cofactor>
</comment>
<dbReference type="EC" id="3.1.12.1" evidence="3 13"/>
<keyword evidence="11 13" id="KW-0051">Antiviral defense</keyword>
<sequence>MYSEEELLSLSGIQHFYFCKRQWALIHVEQQWAENRATMEGKFIHENADNPFFIESRKNTFISRAIPLVSYNLGFYGIADIVEFTKVKKGIVLQNKEGFWKPNIVEYKRGKPKEDKRDIVQLVLEVLCLEEMLNYNISSADFFYNETKRRVKVKMTDDLREDVTNLAKSMHDIYKNRTTPKAEKGKHCKSCSLVDICMPRLTNKKANIANYIEKYCKLGDDDN</sequence>
<dbReference type="GO" id="GO:0046872">
    <property type="term" value="F:metal ion binding"/>
    <property type="evidence" value="ECO:0007669"/>
    <property type="project" value="UniProtKB-KW"/>
</dbReference>
<dbReference type="KEGG" id="crw:CROST_016970"/>
<dbReference type="STRING" id="84029.CROST_42160"/>
<keyword evidence="10 13" id="KW-0411">Iron-sulfur</keyword>
<keyword evidence="5 13" id="KW-0540">Nuclease</keyword>
<evidence type="ECO:0000256" key="2">
    <source>
        <dbReference type="ARBA" id="ARBA00009189"/>
    </source>
</evidence>
<comment type="cofactor">
    <cofactor evidence="13">
        <name>Mg(2+)</name>
        <dbReference type="ChEBI" id="CHEBI:18420"/>
    </cofactor>
    <cofactor evidence="13">
        <name>Mn(2+)</name>
        <dbReference type="ChEBI" id="CHEBI:29035"/>
    </cofactor>
    <text evidence="13">Mg(2+) or Mn(2+) required for ssDNA cleavage activity.</text>
</comment>
<evidence type="ECO:0000256" key="6">
    <source>
        <dbReference type="ARBA" id="ARBA00022723"/>
    </source>
</evidence>
<evidence type="ECO:0000256" key="1">
    <source>
        <dbReference type="ARBA" id="ARBA00001966"/>
    </source>
</evidence>
<protein>
    <recommendedName>
        <fullName evidence="4 13">CRISPR-associated exonuclease Cas4</fullName>
        <ecNumber evidence="3 13">3.1.12.1</ecNumber>
    </recommendedName>
</protein>
<keyword evidence="12 13" id="KW-0464">Manganese</keyword>
<evidence type="ECO:0000313" key="15">
    <source>
        <dbReference type="Proteomes" id="UP000190951"/>
    </source>
</evidence>
<dbReference type="InterPro" id="IPR011604">
    <property type="entry name" value="PDDEXK-like_dom_sf"/>
</dbReference>
<keyword evidence="7 13" id="KW-0378">Hydrolase</keyword>
<dbReference type="RefSeq" id="WP_207651336.1">
    <property type="nucleotide sequence ID" value="NZ_CP096983.1"/>
</dbReference>
<proteinExistence type="inferred from homology"/>
<evidence type="ECO:0000256" key="4">
    <source>
        <dbReference type="ARBA" id="ARBA00020049"/>
    </source>
</evidence>
<evidence type="ECO:0000256" key="10">
    <source>
        <dbReference type="ARBA" id="ARBA00023014"/>
    </source>
</evidence>
<dbReference type="NCBIfam" id="TIGR00372">
    <property type="entry name" value="cas4"/>
    <property type="match status" value="1"/>
</dbReference>
<evidence type="ECO:0000256" key="8">
    <source>
        <dbReference type="ARBA" id="ARBA00022839"/>
    </source>
</evidence>
<evidence type="ECO:0000256" key="3">
    <source>
        <dbReference type="ARBA" id="ARBA00012768"/>
    </source>
</evidence>
<comment type="function">
    <text evidence="13">CRISPR (clustered regularly interspaced short palindromic repeat) is an adaptive immune system that provides protection against mobile genetic elements (viruses, transposable elements and conjugative plasmids). CRISPR clusters contain sequences complementary to antecedent mobile elements and target invading nucleic acids. CRISPR clusters are transcribed and processed into CRISPR RNA (crRNA).</text>
</comment>
<comment type="similarity">
    <text evidence="2 13">Belongs to the CRISPR-associated exonuclease Cas4 family.</text>
</comment>
<dbReference type="PANTHER" id="PTHR36531:SF6">
    <property type="entry name" value="DNA REPLICATION ATP-DEPENDENT HELICASE_NUCLEASE DNA2"/>
    <property type="match status" value="1"/>
</dbReference>
<keyword evidence="9 13" id="KW-0408">Iron</keyword>
<comment type="cofactor">
    <cofactor evidence="1">
        <name>[4Fe-4S] cluster</name>
        <dbReference type="ChEBI" id="CHEBI:49883"/>
    </cofactor>
</comment>
<dbReference type="PANTHER" id="PTHR36531">
    <property type="entry name" value="CRISPR-ASSOCIATED EXONUCLEASE CAS4"/>
    <property type="match status" value="1"/>
</dbReference>
<gene>
    <name evidence="14" type="ORF">CROST_016970</name>
</gene>
<evidence type="ECO:0000256" key="5">
    <source>
        <dbReference type="ARBA" id="ARBA00022722"/>
    </source>
</evidence>
<evidence type="ECO:0000256" key="9">
    <source>
        <dbReference type="ARBA" id="ARBA00023004"/>
    </source>
</evidence>
<evidence type="ECO:0000256" key="12">
    <source>
        <dbReference type="ARBA" id="ARBA00023211"/>
    </source>
</evidence>
<dbReference type="GO" id="GO:0051536">
    <property type="term" value="F:iron-sulfur cluster binding"/>
    <property type="evidence" value="ECO:0007669"/>
    <property type="project" value="UniProtKB-KW"/>
</dbReference>
<dbReference type="InterPro" id="IPR051827">
    <property type="entry name" value="Cas4_exonuclease"/>
</dbReference>
<dbReference type="InterPro" id="IPR013343">
    <property type="entry name" value="CRISPR-assoc_prot_Cas4"/>
</dbReference>
<evidence type="ECO:0000313" key="14">
    <source>
        <dbReference type="EMBL" id="URZ10981.1"/>
    </source>
</evidence>
<reference evidence="14 15" key="1">
    <citation type="submission" date="2022-04" db="EMBL/GenBank/DDBJ databases">
        <title>Genome sequence of C. roseum typestrain.</title>
        <authorList>
            <person name="Poehlein A."/>
            <person name="Schoch T."/>
            <person name="Duerre P."/>
            <person name="Daniel R."/>
        </authorList>
    </citation>
    <scope>NUCLEOTIDE SEQUENCE [LARGE SCALE GENOMIC DNA]</scope>
    <source>
        <strain evidence="14 15">DSM 7320</strain>
    </source>
</reference>
<keyword evidence="6 13" id="KW-0479">Metal-binding</keyword>
<keyword evidence="15" id="KW-1185">Reference proteome</keyword>
<accession>A0A1S8LLI4</accession>
<evidence type="ECO:0000256" key="13">
    <source>
        <dbReference type="RuleBase" id="RU365022"/>
    </source>
</evidence>